<dbReference type="STRING" id="644284.Arch_0264"/>
<evidence type="ECO:0000313" key="1">
    <source>
        <dbReference type="EMBL" id="ADH92022.1"/>
    </source>
</evidence>
<dbReference type="KEGG" id="ahe:Arch_0264"/>
<evidence type="ECO:0000313" key="2">
    <source>
        <dbReference type="Proteomes" id="UP000000376"/>
    </source>
</evidence>
<accession>D7BM73</accession>
<keyword evidence="2" id="KW-1185">Reference proteome</keyword>
<keyword evidence="1" id="KW-0547">Nucleotide-binding</keyword>
<sequence length="220" mass="24873">MSTPLSNDGLFDLPDSAQRVPHAKVILVTGPSGSGKTRFASRTGLPVVSLDDFYYDGDRPGLPRRHGMVDWDSPSTWDREGSVNALVELCTKDETTVPIYDMPSSKRVSDRILRMDGRRIVLAEGIFAAEIVDDLKKEGILADALCIARPRVQTFWFRLMRDLDEARKPLPNLLRRGIAHFFHEPQMYRDLEAKGARKVSYTEAQEVLTQMLAAQRWSIQ</sequence>
<dbReference type="OrthoDB" id="3691767at2"/>
<dbReference type="SUPFAM" id="SSF52540">
    <property type="entry name" value="P-loop containing nucleoside triphosphate hydrolases"/>
    <property type="match status" value="1"/>
</dbReference>
<dbReference type="EMBL" id="CP002045">
    <property type="protein sequence ID" value="ADH92022.1"/>
    <property type="molecule type" value="Genomic_DNA"/>
</dbReference>
<keyword evidence="1" id="KW-0067">ATP-binding</keyword>
<organism evidence="1 2">
    <name type="scientific">Arcanobacterium haemolyticum (strain ATCC 9345 / DSM 20595 / CCM 5947 / CCUG 17215 / LMG 16163 / NBRC 15585 / NCTC 8452 / 11018)</name>
    <dbReference type="NCBI Taxonomy" id="644284"/>
    <lineage>
        <taxon>Bacteria</taxon>
        <taxon>Bacillati</taxon>
        <taxon>Actinomycetota</taxon>
        <taxon>Actinomycetes</taxon>
        <taxon>Actinomycetales</taxon>
        <taxon>Actinomycetaceae</taxon>
        <taxon>Arcanobacterium</taxon>
    </lineage>
</organism>
<proteinExistence type="predicted"/>
<dbReference type="eggNOG" id="COG0572">
    <property type="taxonomic scope" value="Bacteria"/>
</dbReference>
<reference evidence="1 2" key="1">
    <citation type="journal article" date="2010" name="Stand. Genomic Sci.">
        <title>Complete genome sequence of Arcanobacterium haemolyticum type strain (11018).</title>
        <authorList>
            <person name="Yasawong M."/>
            <person name="Teshima H."/>
            <person name="Lapidus A."/>
            <person name="Nolan M."/>
            <person name="Lucas S."/>
            <person name="Glavina Del Rio T."/>
            <person name="Tice H."/>
            <person name="Cheng J."/>
            <person name="Bruce D."/>
            <person name="Detter C."/>
            <person name="Tapia R."/>
            <person name="Han C."/>
            <person name="Goodwin L."/>
            <person name="Pitluck S."/>
            <person name="Liolios K."/>
            <person name="Ivanova N."/>
            <person name="Mavromatis K."/>
            <person name="Mikhailova N."/>
            <person name="Pati A."/>
            <person name="Chen A."/>
            <person name="Palaniappan K."/>
            <person name="Land M."/>
            <person name="Hauser L."/>
            <person name="Chang Y."/>
            <person name="Jeffries C."/>
            <person name="Rohde M."/>
            <person name="Sikorski J."/>
            <person name="Pukall R."/>
            <person name="Goker M."/>
            <person name="Woyke T."/>
            <person name="Bristow J."/>
            <person name="Eisen J."/>
            <person name="Markowitz V."/>
            <person name="Hugenholtz P."/>
            <person name="Kyrpides N."/>
            <person name="Klenk H."/>
        </authorList>
    </citation>
    <scope>NUCLEOTIDE SEQUENCE [LARGE SCALE GENOMIC DNA]</scope>
    <source>
        <strain evidence="2">ATCC 9345 / DSM 20595 / CCUG 17215 / LMG 16163 / NBRC 15585 / NCTC 8452 / 11018</strain>
    </source>
</reference>
<dbReference type="Proteomes" id="UP000000376">
    <property type="component" value="Chromosome"/>
</dbReference>
<dbReference type="InterPro" id="IPR027417">
    <property type="entry name" value="P-loop_NTPase"/>
</dbReference>
<dbReference type="Gene3D" id="3.40.50.300">
    <property type="entry name" value="P-loop containing nucleotide triphosphate hydrolases"/>
    <property type="match status" value="1"/>
</dbReference>
<dbReference type="GO" id="GO:0005524">
    <property type="term" value="F:ATP binding"/>
    <property type="evidence" value="ECO:0007669"/>
    <property type="project" value="UniProtKB-KW"/>
</dbReference>
<protein>
    <submittedName>
        <fullName evidence="1">ATP-binding protein</fullName>
    </submittedName>
</protein>
<name>D7BM73_ARCHD</name>
<dbReference type="RefSeq" id="WP_013169520.1">
    <property type="nucleotide sequence ID" value="NC_014218.1"/>
</dbReference>
<gene>
    <name evidence="1" type="ordered locus">Arch_0264</name>
</gene>
<dbReference type="AlphaFoldDB" id="D7BM73"/>
<dbReference type="HOGENOM" id="CLU_080170_1_0_11"/>